<name>A0ABP4Q8S1_9ACTN</name>
<proteinExistence type="predicted"/>
<keyword evidence="2" id="KW-1185">Reference proteome</keyword>
<accession>A0ABP4Q8S1</accession>
<gene>
    <name evidence="1" type="ORF">GCM10009789_64300</name>
</gene>
<protein>
    <submittedName>
        <fullName evidence="1">Uncharacterized protein</fullName>
    </submittedName>
</protein>
<reference evidence="2" key="1">
    <citation type="journal article" date="2019" name="Int. J. Syst. Evol. Microbiol.">
        <title>The Global Catalogue of Microorganisms (GCM) 10K type strain sequencing project: providing services to taxonomists for standard genome sequencing and annotation.</title>
        <authorList>
            <consortium name="The Broad Institute Genomics Platform"/>
            <consortium name="The Broad Institute Genome Sequencing Center for Infectious Disease"/>
            <person name="Wu L."/>
            <person name="Ma J."/>
        </authorList>
    </citation>
    <scope>NUCLEOTIDE SEQUENCE [LARGE SCALE GENOMIC DNA]</scope>
    <source>
        <strain evidence="2">JCM 14969</strain>
    </source>
</reference>
<evidence type="ECO:0000313" key="1">
    <source>
        <dbReference type="EMBL" id="GAA1601187.1"/>
    </source>
</evidence>
<evidence type="ECO:0000313" key="2">
    <source>
        <dbReference type="Proteomes" id="UP001500393"/>
    </source>
</evidence>
<dbReference type="EMBL" id="BAAAOS010000049">
    <property type="protein sequence ID" value="GAA1601187.1"/>
    <property type="molecule type" value="Genomic_DNA"/>
</dbReference>
<organism evidence="1 2">
    <name type="scientific">Kribbella sancticallisti</name>
    <dbReference type="NCBI Taxonomy" id="460087"/>
    <lineage>
        <taxon>Bacteria</taxon>
        <taxon>Bacillati</taxon>
        <taxon>Actinomycetota</taxon>
        <taxon>Actinomycetes</taxon>
        <taxon>Propionibacteriales</taxon>
        <taxon>Kribbellaceae</taxon>
        <taxon>Kribbella</taxon>
    </lineage>
</organism>
<sequence length="69" mass="8165">MENRRRVCNGHAFILELHRGRDTNPKHRWSDRRPYFWPVPSPLRLGAHEGAALERVSGIIPWHRCRSDP</sequence>
<dbReference type="Proteomes" id="UP001500393">
    <property type="component" value="Unassembled WGS sequence"/>
</dbReference>
<comment type="caution">
    <text evidence="1">The sequence shown here is derived from an EMBL/GenBank/DDBJ whole genome shotgun (WGS) entry which is preliminary data.</text>
</comment>